<accession>A0AAE1EPK9</accession>
<evidence type="ECO:0000256" key="1">
    <source>
        <dbReference type="SAM" id="Phobius"/>
    </source>
</evidence>
<comment type="caution">
    <text evidence="2">The sequence shown here is derived from an EMBL/GenBank/DDBJ whole genome shotgun (WGS) entry which is preliminary data.</text>
</comment>
<evidence type="ECO:0000313" key="2">
    <source>
        <dbReference type="EMBL" id="KAK3858795.1"/>
    </source>
</evidence>
<dbReference type="EMBL" id="JAWQEG010005213">
    <property type="protein sequence ID" value="KAK3858795.1"/>
    <property type="molecule type" value="Genomic_DNA"/>
</dbReference>
<keyword evidence="1" id="KW-0472">Membrane</keyword>
<name>A0AAE1EPK9_PETCI</name>
<organism evidence="2 3">
    <name type="scientific">Petrolisthes cinctipes</name>
    <name type="common">Flat porcelain crab</name>
    <dbReference type="NCBI Taxonomy" id="88211"/>
    <lineage>
        <taxon>Eukaryota</taxon>
        <taxon>Metazoa</taxon>
        <taxon>Ecdysozoa</taxon>
        <taxon>Arthropoda</taxon>
        <taxon>Crustacea</taxon>
        <taxon>Multicrustacea</taxon>
        <taxon>Malacostraca</taxon>
        <taxon>Eumalacostraca</taxon>
        <taxon>Eucarida</taxon>
        <taxon>Decapoda</taxon>
        <taxon>Pleocyemata</taxon>
        <taxon>Anomura</taxon>
        <taxon>Galatheoidea</taxon>
        <taxon>Porcellanidae</taxon>
        <taxon>Petrolisthes</taxon>
    </lineage>
</organism>
<sequence>MLTDNVVSLLADYLHSTATNMTGTMDKFFSAHYTWSRVAREHMAQHGVPWHLMAYLALAIVIAFVYHLTFTPLNRVRDWGYRREERAGEVAKEL</sequence>
<keyword evidence="3" id="KW-1185">Reference proteome</keyword>
<proteinExistence type="predicted"/>
<keyword evidence="1" id="KW-1133">Transmembrane helix</keyword>
<keyword evidence="1" id="KW-0812">Transmembrane</keyword>
<dbReference type="Proteomes" id="UP001286313">
    <property type="component" value="Unassembled WGS sequence"/>
</dbReference>
<gene>
    <name evidence="2" type="ORF">Pcinc_035039</name>
</gene>
<protein>
    <submittedName>
        <fullName evidence="2">Uncharacterized protein</fullName>
    </submittedName>
</protein>
<feature type="transmembrane region" description="Helical" evidence="1">
    <location>
        <begin position="52"/>
        <end position="73"/>
    </location>
</feature>
<dbReference type="AlphaFoldDB" id="A0AAE1EPK9"/>
<evidence type="ECO:0000313" key="3">
    <source>
        <dbReference type="Proteomes" id="UP001286313"/>
    </source>
</evidence>
<reference evidence="2" key="1">
    <citation type="submission" date="2023-10" db="EMBL/GenBank/DDBJ databases">
        <title>Genome assemblies of two species of porcelain crab, Petrolisthes cinctipes and Petrolisthes manimaculis (Anomura: Porcellanidae).</title>
        <authorList>
            <person name="Angst P."/>
        </authorList>
    </citation>
    <scope>NUCLEOTIDE SEQUENCE</scope>
    <source>
        <strain evidence="2">PB745_01</strain>
        <tissue evidence="2">Gill</tissue>
    </source>
</reference>